<evidence type="ECO:0000313" key="2">
    <source>
        <dbReference type="Proteomes" id="UP000054266"/>
    </source>
</evidence>
<name>A0A0D2F7A3_9EURO</name>
<evidence type="ECO:0000313" key="1">
    <source>
        <dbReference type="EMBL" id="KIW63868.1"/>
    </source>
</evidence>
<organism evidence="1 2">
    <name type="scientific">Phialophora macrospora</name>
    <dbReference type="NCBI Taxonomy" id="1851006"/>
    <lineage>
        <taxon>Eukaryota</taxon>
        <taxon>Fungi</taxon>
        <taxon>Dikarya</taxon>
        <taxon>Ascomycota</taxon>
        <taxon>Pezizomycotina</taxon>
        <taxon>Eurotiomycetes</taxon>
        <taxon>Chaetothyriomycetidae</taxon>
        <taxon>Chaetothyriales</taxon>
        <taxon>Herpotrichiellaceae</taxon>
        <taxon>Phialophora</taxon>
    </lineage>
</organism>
<reference evidence="1 2" key="1">
    <citation type="submission" date="2015-01" db="EMBL/GenBank/DDBJ databases">
        <title>The Genome Sequence of Capronia semiimmersa CBS27337.</title>
        <authorList>
            <consortium name="The Broad Institute Genomics Platform"/>
            <person name="Cuomo C."/>
            <person name="de Hoog S."/>
            <person name="Gorbushina A."/>
            <person name="Stielow B."/>
            <person name="Teixiera M."/>
            <person name="Abouelleil A."/>
            <person name="Chapman S.B."/>
            <person name="Priest M."/>
            <person name="Young S.K."/>
            <person name="Wortman J."/>
            <person name="Nusbaum C."/>
            <person name="Birren B."/>
        </authorList>
    </citation>
    <scope>NUCLEOTIDE SEQUENCE [LARGE SCALE GENOMIC DNA]</scope>
    <source>
        <strain evidence="1 2">CBS 27337</strain>
    </source>
</reference>
<accession>A0A0D2F7A3</accession>
<dbReference type="HOGENOM" id="CLU_1970260_0_0_1"/>
<protein>
    <recommendedName>
        <fullName evidence="3">Polymerase nucleotidyl transferase domain-containing protein</fullName>
    </recommendedName>
</protein>
<gene>
    <name evidence="1" type="ORF">PV04_08840</name>
</gene>
<dbReference type="AlphaFoldDB" id="A0A0D2F7A3"/>
<evidence type="ECO:0008006" key="3">
    <source>
        <dbReference type="Google" id="ProtNLM"/>
    </source>
</evidence>
<keyword evidence="2" id="KW-1185">Reference proteome</keyword>
<dbReference type="EMBL" id="KN846961">
    <property type="protein sequence ID" value="KIW63868.1"/>
    <property type="molecule type" value="Genomic_DNA"/>
</dbReference>
<dbReference type="Proteomes" id="UP000054266">
    <property type="component" value="Unassembled WGS sequence"/>
</dbReference>
<proteinExistence type="predicted"/>
<sequence length="127" mass="14152">MYRPRLNDGAITLSKLLDEAHIKHGMFRGYAIGAFGGPRETKDIDCIVATTKPALIQLLNGKSGFVCVPQTRTDYVAFLWSDQADPRRPVLVEVFVEQFEGMSVSLAGTSFVDLTRLLLHYGRHCHS</sequence>